<feature type="signal peptide" evidence="2">
    <location>
        <begin position="1"/>
        <end position="20"/>
    </location>
</feature>
<dbReference type="Pfam" id="PF13628">
    <property type="entry name" value="DUF4142"/>
    <property type="match status" value="1"/>
</dbReference>
<reference evidence="4 5" key="1">
    <citation type="journal article" date="2012" name="J. Bacteriol.">
        <title>Genome sequence of the highly efficient arsenite-oxidizing bacterium Achromobacter arsenitoxydans SY8.</title>
        <authorList>
            <person name="Li X."/>
            <person name="Hu Y."/>
            <person name="Gong J."/>
            <person name="Lin Y."/>
            <person name="Johnstone L."/>
            <person name="Rensing C."/>
            <person name="Wang G."/>
        </authorList>
    </citation>
    <scope>NUCLEOTIDE SEQUENCE [LARGE SCALE GENOMIC DNA]</scope>
    <source>
        <strain evidence="4 5">SY8</strain>
    </source>
</reference>
<feature type="domain" description="DUF4142" evidence="3">
    <location>
        <begin position="26"/>
        <end position="162"/>
    </location>
</feature>
<accession>H0FBG8</accession>
<feature type="region of interest" description="Disordered" evidence="1">
    <location>
        <begin position="161"/>
        <end position="200"/>
    </location>
</feature>
<dbReference type="Gene3D" id="1.20.1260.10">
    <property type="match status" value="1"/>
</dbReference>
<dbReference type="EMBL" id="AGUF01000064">
    <property type="protein sequence ID" value="EHK64433.1"/>
    <property type="molecule type" value="Genomic_DNA"/>
</dbReference>
<sequence>MAAALAAMALFAGAPPAIHAADLAASDARFLQAAAGAGLFEVQAAELAGKRAQDAQVRAYAAKMLAQHRKVNDELKALAAAKQLRLPGEPGEPDRATLEQLRAKTGTAFDELYVEKAAVDAHAIANRLFQTAAKESADPQVREFASRTLPMLAEHYSMSRTLMGQPPANGDRIQPAPKGEAPAVSPASREAPASVVPPKQ</sequence>
<dbReference type="AlphaFoldDB" id="H0FBG8"/>
<dbReference type="InterPro" id="IPR025419">
    <property type="entry name" value="DUF4142"/>
</dbReference>
<keyword evidence="5" id="KW-1185">Reference proteome</keyword>
<dbReference type="PANTHER" id="PTHR38593:SF1">
    <property type="entry name" value="BLR2558 PROTEIN"/>
    <property type="match status" value="1"/>
</dbReference>
<feature type="chain" id="PRO_5003532587" description="DUF4142 domain-containing protein" evidence="2">
    <location>
        <begin position="21"/>
        <end position="200"/>
    </location>
</feature>
<keyword evidence="2" id="KW-0732">Signal</keyword>
<organism evidence="4 5">
    <name type="scientific">Achromobacter arsenitoxydans SY8</name>
    <dbReference type="NCBI Taxonomy" id="477184"/>
    <lineage>
        <taxon>Bacteria</taxon>
        <taxon>Pseudomonadati</taxon>
        <taxon>Pseudomonadota</taxon>
        <taxon>Betaproteobacteria</taxon>
        <taxon>Burkholderiales</taxon>
        <taxon>Alcaligenaceae</taxon>
        <taxon>Achromobacter</taxon>
    </lineage>
</organism>
<evidence type="ECO:0000256" key="1">
    <source>
        <dbReference type="SAM" id="MobiDB-lite"/>
    </source>
</evidence>
<comment type="caution">
    <text evidence="4">The sequence shown here is derived from an EMBL/GenBank/DDBJ whole genome shotgun (WGS) entry which is preliminary data.</text>
</comment>
<evidence type="ECO:0000313" key="5">
    <source>
        <dbReference type="Proteomes" id="UP000003113"/>
    </source>
</evidence>
<dbReference type="PANTHER" id="PTHR38593">
    <property type="entry name" value="BLR2558 PROTEIN"/>
    <property type="match status" value="1"/>
</dbReference>
<protein>
    <recommendedName>
        <fullName evidence="3">DUF4142 domain-containing protein</fullName>
    </recommendedName>
</protein>
<dbReference type="Proteomes" id="UP000003113">
    <property type="component" value="Unassembled WGS sequence"/>
</dbReference>
<dbReference type="eggNOG" id="COG3652">
    <property type="taxonomic scope" value="Bacteria"/>
</dbReference>
<dbReference type="InterPro" id="IPR012347">
    <property type="entry name" value="Ferritin-like"/>
</dbReference>
<dbReference type="PATRIC" id="fig|477184.5.peg.4054"/>
<evidence type="ECO:0000259" key="3">
    <source>
        <dbReference type="Pfam" id="PF13628"/>
    </source>
</evidence>
<gene>
    <name evidence="4" type="ORF">KYC_20624</name>
</gene>
<proteinExistence type="predicted"/>
<evidence type="ECO:0000256" key="2">
    <source>
        <dbReference type="SAM" id="SignalP"/>
    </source>
</evidence>
<name>H0FBG8_9BURK</name>
<evidence type="ECO:0000313" key="4">
    <source>
        <dbReference type="EMBL" id="EHK64433.1"/>
    </source>
</evidence>
<dbReference type="STRING" id="477184.KYC_20624"/>